<proteinExistence type="predicted"/>
<dbReference type="OrthoDB" id="3469225at2759"/>
<keyword evidence="3" id="KW-1185">Reference proteome</keyword>
<dbReference type="PANTHER" id="PTHR37540:SF5">
    <property type="entry name" value="TRANSCRIPTION FACTOR DOMAIN-CONTAINING PROTEIN"/>
    <property type="match status" value="1"/>
</dbReference>
<dbReference type="AlphaFoldDB" id="A0A8K0WAG8"/>
<comment type="caution">
    <text evidence="2">The sequence shown here is derived from an EMBL/GenBank/DDBJ whole genome shotgun (WGS) entry which is preliminary data.</text>
</comment>
<sequence length="429" mass="48415">MPAPNQTGLDLRFVSISHPDEIKSRRNGRKIRQHVMKDIGLSRRKKKSNQKIREVSDNLTSSTSYQQLFELQPLSTTQHVLRPKSSFCDKVREVCFAVGLANDGAFHLALAEIALYGHEKVEYLHPGREDVNALKHYTFCLQYTNQKIQSMKNMMSDGLLITVLCLANYDMNIGNLERYTAHMAGLETIVRSRGGVDKFRSTYLVLSLLWSDVIGCLSLDRPPRFEAPSYLWDQTSPSSVSPTLGNILRALKNLSPKLAITCEVLESLTSVVRASRESRETCSLTIARSAHFLLSIPRGKPLDALSSPYSIILIVHETIRLAALRFLVTAAEHTHYTIGAAQYRKPQLSDFIRKHETLWTGLEELQLWILSVAAVTEESCDKAWLTDKMSLLMGKLGLKWSGLGIVLRQIAWVDNFDPRLGKLEQEICF</sequence>
<accession>A0A8K0WAG8</accession>
<evidence type="ECO:0000313" key="2">
    <source>
        <dbReference type="EMBL" id="KAH7241800.1"/>
    </source>
</evidence>
<dbReference type="Pfam" id="PF11951">
    <property type="entry name" value="Fungal_trans_2"/>
    <property type="match status" value="1"/>
</dbReference>
<protein>
    <recommendedName>
        <fullName evidence="4">Tachykinin family protein</fullName>
    </recommendedName>
</protein>
<dbReference type="InterPro" id="IPR021858">
    <property type="entry name" value="Fun_TF"/>
</dbReference>
<dbReference type="Proteomes" id="UP000813427">
    <property type="component" value="Unassembled WGS sequence"/>
</dbReference>
<keyword evidence="1" id="KW-0539">Nucleus</keyword>
<dbReference type="EMBL" id="JAGPXF010000005">
    <property type="protein sequence ID" value="KAH7241800.1"/>
    <property type="molecule type" value="Genomic_DNA"/>
</dbReference>
<name>A0A8K0WAG8_9HYPO</name>
<organism evidence="2 3">
    <name type="scientific">Fusarium tricinctum</name>
    <dbReference type="NCBI Taxonomy" id="61284"/>
    <lineage>
        <taxon>Eukaryota</taxon>
        <taxon>Fungi</taxon>
        <taxon>Dikarya</taxon>
        <taxon>Ascomycota</taxon>
        <taxon>Pezizomycotina</taxon>
        <taxon>Sordariomycetes</taxon>
        <taxon>Hypocreomycetidae</taxon>
        <taxon>Hypocreales</taxon>
        <taxon>Nectriaceae</taxon>
        <taxon>Fusarium</taxon>
        <taxon>Fusarium tricinctum species complex</taxon>
    </lineage>
</organism>
<reference evidence="2" key="1">
    <citation type="journal article" date="2021" name="Nat. Commun.">
        <title>Genetic determinants of endophytism in the Arabidopsis root mycobiome.</title>
        <authorList>
            <person name="Mesny F."/>
            <person name="Miyauchi S."/>
            <person name="Thiergart T."/>
            <person name="Pickel B."/>
            <person name="Atanasova L."/>
            <person name="Karlsson M."/>
            <person name="Huettel B."/>
            <person name="Barry K.W."/>
            <person name="Haridas S."/>
            <person name="Chen C."/>
            <person name="Bauer D."/>
            <person name="Andreopoulos W."/>
            <person name="Pangilinan J."/>
            <person name="LaButti K."/>
            <person name="Riley R."/>
            <person name="Lipzen A."/>
            <person name="Clum A."/>
            <person name="Drula E."/>
            <person name="Henrissat B."/>
            <person name="Kohler A."/>
            <person name="Grigoriev I.V."/>
            <person name="Martin F.M."/>
            <person name="Hacquard S."/>
        </authorList>
    </citation>
    <scope>NUCLEOTIDE SEQUENCE</scope>
    <source>
        <strain evidence="2">MPI-SDFR-AT-0068</strain>
    </source>
</reference>
<evidence type="ECO:0000313" key="3">
    <source>
        <dbReference type="Proteomes" id="UP000813427"/>
    </source>
</evidence>
<evidence type="ECO:0000256" key="1">
    <source>
        <dbReference type="ARBA" id="ARBA00023242"/>
    </source>
</evidence>
<gene>
    <name evidence="2" type="ORF">BKA59DRAFT_213629</name>
</gene>
<dbReference type="PANTHER" id="PTHR37540">
    <property type="entry name" value="TRANSCRIPTION FACTOR (ACR-2), PUTATIVE-RELATED-RELATED"/>
    <property type="match status" value="1"/>
</dbReference>
<evidence type="ECO:0008006" key="4">
    <source>
        <dbReference type="Google" id="ProtNLM"/>
    </source>
</evidence>